<dbReference type="Proteomes" id="UP000316714">
    <property type="component" value="Unassembled WGS sequence"/>
</dbReference>
<dbReference type="EMBL" id="SIHJ01000001">
    <property type="protein sequence ID" value="TWT36576.1"/>
    <property type="molecule type" value="Genomic_DNA"/>
</dbReference>
<name>A0A5C5VD99_9BACT</name>
<feature type="domain" description="B12-binding N-terminal" evidence="1">
    <location>
        <begin position="36"/>
        <end position="105"/>
    </location>
</feature>
<gene>
    <name evidence="2" type="ORF">KOR34_14820</name>
</gene>
<organism evidence="2 3">
    <name type="scientific">Posidoniimonas corsicana</name>
    <dbReference type="NCBI Taxonomy" id="1938618"/>
    <lineage>
        <taxon>Bacteria</taxon>
        <taxon>Pseudomonadati</taxon>
        <taxon>Planctomycetota</taxon>
        <taxon>Planctomycetia</taxon>
        <taxon>Pirellulales</taxon>
        <taxon>Lacipirellulaceae</taxon>
        <taxon>Posidoniimonas</taxon>
    </lineage>
</organism>
<comment type="caution">
    <text evidence="2">The sequence shown here is derived from an EMBL/GenBank/DDBJ whole genome shotgun (WGS) entry which is preliminary data.</text>
</comment>
<dbReference type="GO" id="GO:0031419">
    <property type="term" value="F:cobalamin binding"/>
    <property type="evidence" value="ECO:0007669"/>
    <property type="project" value="InterPro"/>
</dbReference>
<dbReference type="AlphaFoldDB" id="A0A5C5VD99"/>
<reference evidence="2 3" key="1">
    <citation type="submission" date="2019-02" db="EMBL/GenBank/DDBJ databases">
        <title>Deep-cultivation of Planctomycetes and their phenomic and genomic characterization uncovers novel biology.</title>
        <authorList>
            <person name="Wiegand S."/>
            <person name="Jogler M."/>
            <person name="Boedeker C."/>
            <person name="Pinto D."/>
            <person name="Vollmers J."/>
            <person name="Rivas-Marin E."/>
            <person name="Kohn T."/>
            <person name="Peeters S.H."/>
            <person name="Heuer A."/>
            <person name="Rast P."/>
            <person name="Oberbeckmann S."/>
            <person name="Bunk B."/>
            <person name="Jeske O."/>
            <person name="Meyerdierks A."/>
            <person name="Storesund J.E."/>
            <person name="Kallscheuer N."/>
            <person name="Luecker S."/>
            <person name="Lage O.M."/>
            <person name="Pohl T."/>
            <person name="Merkel B.J."/>
            <person name="Hornburger P."/>
            <person name="Mueller R.-W."/>
            <person name="Bruemmer F."/>
            <person name="Labrenz M."/>
            <person name="Spormann A.M."/>
            <person name="Op Den Camp H."/>
            <person name="Overmann J."/>
            <person name="Amann R."/>
            <person name="Jetten M.S.M."/>
            <person name="Mascher T."/>
            <person name="Medema M.H."/>
            <person name="Devos D.P."/>
            <person name="Kaster A.-K."/>
            <person name="Ovreas L."/>
            <person name="Rohde M."/>
            <person name="Galperin M.Y."/>
            <person name="Jogler C."/>
        </authorList>
    </citation>
    <scope>NUCLEOTIDE SEQUENCE [LARGE SCALE GENOMIC DNA]</scope>
    <source>
        <strain evidence="2 3">KOR34</strain>
    </source>
</reference>
<evidence type="ECO:0000313" key="3">
    <source>
        <dbReference type="Proteomes" id="UP000316714"/>
    </source>
</evidence>
<proteinExistence type="predicted"/>
<protein>
    <recommendedName>
        <fullName evidence="1">B12-binding N-terminal domain-containing protein</fullName>
    </recommendedName>
</protein>
<dbReference type="GO" id="GO:0046872">
    <property type="term" value="F:metal ion binding"/>
    <property type="evidence" value="ECO:0007669"/>
    <property type="project" value="InterPro"/>
</dbReference>
<evidence type="ECO:0000259" key="1">
    <source>
        <dbReference type="Pfam" id="PF02607"/>
    </source>
</evidence>
<dbReference type="InterPro" id="IPR036724">
    <property type="entry name" value="Cobalamin-bd_sf"/>
</dbReference>
<evidence type="ECO:0000313" key="2">
    <source>
        <dbReference type="EMBL" id="TWT36576.1"/>
    </source>
</evidence>
<accession>A0A5C5VD99</accession>
<keyword evidence="3" id="KW-1185">Reference proteome</keyword>
<dbReference type="Gene3D" id="1.10.1240.10">
    <property type="entry name" value="Methionine synthase domain"/>
    <property type="match status" value="1"/>
</dbReference>
<dbReference type="InterPro" id="IPR003759">
    <property type="entry name" value="Cbl-bd_cap"/>
</dbReference>
<sequence length="242" mass="26819">MRFLADSKHKLAFPEALGLPATSGKGEFVLDRAVTGLTDALLRGDEQSARQVAIDLYLAEFKLSRVCDEVFALAFERIGDAWSCGDAEVFQERHACVILHRVLQELSTFLPRVAKAPIAIGCSTAGDHYSLATTMAELVLKDCQWNAFSLGSNLPLASLDQAIRVRRPKLLWVSCSYLTDESRFLAEYDRLYNEHGSTTAFVVGGTALKESTRRQMQYAAYCDNMQHLEAFAGTLRNAMPES</sequence>
<dbReference type="Pfam" id="PF02607">
    <property type="entry name" value="B12-binding_2"/>
    <property type="match status" value="1"/>
</dbReference>
<dbReference type="InterPro" id="IPR036594">
    <property type="entry name" value="Meth_synthase_dom"/>
</dbReference>
<dbReference type="Gene3D" id="3.40.50.280">
    <property type="entry name" value="Cobalamin-binding domain"/>
    <property type="match status" value="1"/>
</dbReference>
<dbReference type="SUPFAM" id="SSF52242">
    <property type="entry name" value="Cobalamin (vitamin B12)-binding domain"/>
    <property type="match status" value="1"/>
</dbReference>